<keyword evidence="1" id="KW-0808">Transferase</keyword>
<dbReference type="Gene3D" id="3.40.50.300">
    <property type="entry name" value="P-loop containing nucleotide triphosphate hydrolases"/>
    <property type="match status" value="1"/>
</dbReference>
<dbReference type="GO" id="GO:0016301">
    <property type="term" value="F:kinase activity"/>
    <property type="evidence" value="ECO:0007669"/>
    <property type="project" value="UniProtKB-KW"/>
</dbReference>
<sequence>MTPKILGISGITGAGKTTLCKALAHEFKSTSIFWDDFDLISTSPSDYVAWYHRGQDYNEWDYPALAEGIRLLKTNHPFLHPVHQSILEPSEFIIFDAPLGRRHIQTGQLIDVAIHLSTPLDVALCRRLLRDYKSDAQTKNDLLDDLQYYLSYSRPLFFDDDIKAHADLIIDGMLSLDEQVQRILEYL</sequence>
<dbReference type="SUPFAM" id="SSF52540">
    <property type="entry name" value="P-loop containing nucleoside triphosphate hydrolases"/>
    <property type="match status" value="1"/>
</dbReference>
<accession>A0A5E4PEU5</accession>
<keyword evidence="2" id="KW-1185">Reference proteome</keyword>
<dbReference type="KEGG" id="asip:AQUSIP_06540"/>
<dbReference type="PRINTS" id="PR00988">
    <property type="entry name" value="URIDINKINASE"/>
</dbReference>
<reference evidence="1 2" key="1">
    <citation type="submission" date="2019-08" db="EMBL/GenBank/DDBJ databases">
        <authorList>
            <person name="Guy L."/>
        </authorList>
    </citation>
    <scope>NUCLEOTIDE SEQUENCE [LARGE SCALE GENOMIC DNA]</scope>
    <source>
        <strain evidence="1 2">SGT-108</strain>
    </source>
</reference>
<name>A0A5E4PEU5_9COXI</name>
<dbReference type="RefSeq" id="WP_148338619.1">
    <property type="nucleotide sequence ID" value="NZ_LR699119.1"/>
</dbReference>
<dbReference type="Proteomes" id="UP000324194">
    <property type="component" value="Chromosome 1"/>
</dbReference>
<protein>
    <submittedName>
        <fullName evidence="1">Uridine kinase</fullName>
    </submittedName>
</protein>
<dbReference type="EMBL" id="LR699119">
    <property type="protein sequence ID" value="VVC75364.1"/>
    <property type="molecule type" value="Genomic_DNA"/>
</dbReference>
<organism evidence="1 2">
    <name type="scientific">Aquicella siphonis</name>
    <dbReference type="NCBI Taxonomy" id="254247"/>
    <lineage>
        <taxon>Bacteria</taxon>
        <taxon>Pseudomonadati</taxon>
        <taxon>Pseudomonadota</taxon>
        <taxon>Gammaproteobacteria</taxon>
        <taxon>Legionellales</taxon>
        <taxon>Coxiellaceae</taxon>
        <taxon>Aquicella</taxon>
    </lineage>
</organism>
<dbReference type="NCBIfam" id="NF006085">
    <property type="entry name" value="PRK08233.1"/>
    <property type="match status" value="1"/>
</dbReference>
<keyword evidence="1" id="KW-0418">Kinase</keyword>
<gene>
    <name evidence="1" type="primary">udk_1</name>
    <name evidence="1" type="ORF">AQUSIP_06540</name>
</gene>
<dbReference type="AlphaFoldDB" id="A0A5E4PEU5"/>
<evidence type="ECO:0000313" key="1">
    <source>
        <dbReference type="EMBL" id="VVC75364.1"/>
    </source>
</evidence>
<dbReference type="InterPro" id="IPR027417">
    <property type="entry name" value="P-loop_NTPase"/>
</dbReference>
<proteinExistence type="predicted"/>
<dbReference type="OrthoDB" id="6291705at2"/>
<evidence type="ECO:0000313" key="2">
    <source>
        <dbReference type="Proteomes" id="UP000324194"/>
    </source>
</evidence>